<feature type="domain" description="HAMP" evidence="10">
    <location>
        <begin position="214"/>
        <end position="267"/>
    </location>
</feature>
<feature type="transmembrane region" description="Helical" evidence="8">
    <location>
        <begin position="12"/>
        <end position="34"/>
    </location>
</feature>
<comment type="subcellular location">
    <subcellularLocation>
        <location evidence="1">Membrane</location>
        <topology evidence="1">Multi-pass membrane protein</topology>
    </subcellularLocation>
</comment>
<dbReference type="GO" id="GO:0007165">
    <property type="term" value="P:signal transduction"/>
    <property type="evidence" value="ECO:0007669"/>
    <property type="project" value="UniProtKB-KW"/>
</dbReference>
<accession>A0A437QAS9</accession>
<dbReference type="Pfam" id="PF00015">
    <property type="entry name" value="MCPsignal"/>
    <property type="match status" value="1"/>
</dbReference>
<keyword evidence="4 8" id="KW-0472">Membrane</keyword>
<dbReference type="PANTHER" id="PTHR32089:SF119">
    <property type="entry name" value="METHYL-ACCEPTING CHEMOTAXIS PROTEIN CTPL"/>
    <property type="match status" value="1"/>
</dbReference>
<dbReference type="InterPro" id="IPR004089">
    <property type="entry name" value="MCPsignal_dom"/>
</dbReference>
<dbReference type="GO" id="GO:0016020">
    <property type="term" value="C:membrane"/>
    <property type="evidence" value="ECO:0007669"/>
    <property type="project" value="UniProtKB-SubCell"/>
</dbReference>
<dbReference type="SUPFAM" id="SSF58104">
    <property type="entry name" value="Methyl-accepting chemotaxis protein (MCP) signaling domain"/>
    <property type="match status" value="1"/>
</dbReference>
<evidence type="ECO:0000256" key="5">
    <source>
        <dbReference type="ARBA" id="ARBA00023224"/>
    </source>
</evidence>
<dbReference type="PRINTS" id="PR00260">
    <property type="entry name" value="CHEMTRNSDUCR"/>
</dbReference>
<dbReference type="PROSITE" id="PS50111">
    <property type="entry name" value="CHEMOTAXIS_TRANSDUC_2"/>
    <property type="match status" value="1"/>
</dbReference>
<dbReference type="SMART" id="SM00283">
    <property type="entry name" value="MA"/>
    <property type="match status" value="1"/>
</dbReference>
<proteinExistence type="inferred from homology"/>
<dbReference type="SMART" id="SM00304">
    <property type="entry name" value="HAMP"/>
    <property type="match status" value="1"/>
</dbReference>
<sequence length="544" mass="58763">MLLSSLSIRSKLLLLSILPIVALIFMVTNSMVALKDANDGMDKVYKDRIIPIQKLKLIADDYAVLVIDTANKANSGLISATDALSNINSAARNIQENWRSYLEVDHPNSDEKRLIKEAEQLFKPANQSIAEFSAALRNIQGSTANKLQAFDGPLYETIDPISEKITELFNLQTTYTHASIEELHDRYNSEKITTGVLIVILISAMAVFAFWVYRSIREPLDNLKNAMESVRDNSDLTQTVPVLGKDELASITESFNHMIAQMRQVVTQINTSSKQLSNSAIELNGVSANAQASINYQNQEVEQVAAAMNEMAATVTEVAKSAELADQAAQDTLHQAMEGNTIVASAVSATNELINEVQKVSDKILSVETDSTNIGSIIEVIQGIAEQTNLLALNAAIEAARAGDQGRGFAVVADEVRTLAQRTQQSTAEIQQAIERLQVGTKAAVQAMEQSRQRAEATGEQATSAGDALNSIQQAVSSITDMNSQIASASEEQSAVAEDINQSLVSINDASNSSATGTEQILASSSELSRLAGDLDTLVKRFKV</sequence>
<evidence type="ECO:0000259" key="10">
    <source>
        <dbReference type="PROSITE" id="PS50885"/>
    </source>
</evidence>
<feature type="domain" description="Methyl-accepting transducer" evidence="9">
    <location>
        <begin position="272"/>
        <end position="508"/>
    </location>
</feature>
<comment type="similarity">
    <text evidence="6">Belongs to the methyl-accepting chemotaxis (MCP) protein family.</text>
</comment>
<dbReference type="InterPro" id="IPR003660">
    <property type="entry name" value="HAMP_dom"/>
</dbReference>
<evidence type="ECO:0000256" key="3">
    <source>
        <dbReference type="ARBA" id="ARBA00022989"/>
    </source>
</evidence>
<reference evidence="11 12" key="1">
    <citation type="submission" date="2019-01" db="EMBL/GenBank/DDBJ databases">
        <authorList>
            <person name="Chen W.-M."/>
        </authorList>
    </citation>
    <scope>NUCLEOTIDE SEQUENCE [LARGE SCALE GENOMIC DNA]</scope>
    <source>
        <strain evidence="11 12">HPM-16</strain>
    </source>
</reference>
<dbReference type="CDD" id="cd06225">
    <property type="entry name" value="HAMP"/>
    <property type="match status" value="1"/>
</dbReference>
<evidence type="ECO:0000256" key="6">
    <source>
        <dbReference type="ARBA" id="ARBA00029447"/>
    </source>
</evidence>
<dbReference type="Proteomes" id="UP000282818">
    <property type="component" value="Unassembled WGS sequence"/>
</dbReference>
<dbReference type="EMBL" id="SACQ01000002">
    <property type="protein sequence ID" value="RVU31509.1"/>
    <property type="molecule type" value="Genomic_DNA"/>
</dbReference>
<dbReference type="Pfam" id="PF00672">
    <property type="entry name" value="HAMP"/>
    <property type="match status" value="1"/>
</dbReference>
<gene>
    <name evidence="11" type="ORF">EOE65_05890</name>
</gene>
<dbReference type="InterPro" id="IPR004090">
    <property type="entry name" value="Chemotax_Me-accpt_rcpt"/>
</dbReference>
<dbReference type="RefSeq" id="WP_127693368.1">
    <property type="nucleotide sequence ID" value="NZ_SACQ01000002.1"/>
</dbReference>
<dbReference type="PROSITE" id="PS50885">
    <property type="entry name" value="HAMP"/>
    <property type="match status" value="1"/>
</dbReference>
<comment type="caution">
    <text evidence="11">The sequence shown here is derived from an EMBL/GenBank/DDBJ whole genome shotgun (WGS) entry which is preliminary data.</text>
</comment>
<feature type="transmembrane region" description="Helical" evidence="8">
    <location>
        <begin position="192"/>
        <end position="213"/>
    </location>
</feature>
<dbReference type="PANTHER" id="PTHR32089">
    <property type="entry name" value="METHYL-ACCEPTING CHEMOTAXIS PROTEIN MCPB"/>
    <property type="match status" value="1"/>
</dbReference>
<dbReference type="GO" id="GO:0006935">
    <property type="term" value="P:chemotaxis"/>
    <property type="evidence" value="ECO:0007669"/>
    <property type="project" value="InterPro"/>
</dbReference>
<dbReference type="AlphaFoldDB" id="A0A437QAS9"/>
<evidence type="ECO:0000313" key="11">
    <source>
        <dbReference type="EMBL" id="RVU31509.1"/>
    </source>
</evidence>
<keyword evidence="5 7" id="KW-0807">Transducer</keyword>
<dbReference type="GO" id="GO:0004888">
    <property type="term" value="F:transmembrane signaling receptor activity"/>
    <property type="evidence" value="ECO:0007669"/>
    <property type="project" value="InterPro"/>
</dbReference>
<protein>
    <submittedName>
        <fullName evidence="11">Methyl-accepting chemotaxis protein</fullName>
    </submittedName>
</protein>
<evidence type="ECO:0000256" key="4">
    <source>
        <dbReference type="ARBA" id="ARBA00023136"/>
    </source>
</evidence>
<dbReference type="Pfam" id="PF12729">
    <property type="entry name" value="4HB_MCP_1"/>
    <property type="match status" value="1"/>
</dbReference>
<name>A0A437QAS9_9GAMM</name>
<keyword evidence="2 8" id="KW-0812">Transmembrane</keyword>
<dbReference type="CDD" id="cd11386">
    <property type="entry name" value="MCP_signal"/>
    <property type="match status" value="1"/>
</dbReference>
<organism evidence="11 12">
    <name type="scientific">Neptunomonas marina</name>
    <dbReference type="NCBI Taxonomy" id="1815562"/>
    <lineage>
        <taxon>Bacteria</taxon>
        <taxon>Pseudomonadati</taxon>
        <taxon>Pseudomonadota</taxon>
        <taxon>Gammaproteobacteria</taxon>
        <taxon>Oceanospirillales</taxon>
        <taxon>Oceanospirillaceae</taxon>
        <taxon>Neptunomonas</taxon>
    </lineage>
</organism>
<evidence type="ECO:0000256" key="8">
    <source>
        <dbReference type="SAM" id="Phobius"/>
    </source>
</evidence>
<dbReference type="FunFam" id="1.10.287.950:FF:000001">
    <property type="entry name" value="Methyl-accepting chemotaxis sensory transducer"/>
    <property type="match status" value="1"/>
</dbReference>
<evidence type="ECO:0000313" key="12">
    <source>
        <dbReference type="Proteomes" id="UP000282818"/>
    </source>
</evidence>
<keyword evidence="3 8" id="KW-1133">Transmembrane helix</keyword>
<dbReference type="Gene3D" id="1.10.287.950">
    <property type="entry name" value="Methyl-accepting chemotaxis protein"/>
    <property type="match status" value="1"/>
</dbReference>
<evidence type="ECO:0000256" key="1">
    <source>
        <dbReference type="ARBA" id="ARBA00004141"/>
    </source>
</evidence>
<evidence type="ECO:0000259" key="9">
    <source>
        <dbReference type="PROSITE" id="PS50111"/>
    </source>
</evidence>
<keyword evidence="12" id="KW-1185">Reference proteome</keyword>
<dbReference type="InterPro" id="IPR024478">
    <property type="entry name" value="HlyB_4HB_MCP"/>
</dbReference>
<evidence type="ECO:0000256" key="7">
    <source>
        <dbReference type="PROSITE-ProRule" id="PRU00284"/>
    </source>
</evidence>
<evidence type="ECO:0000256" key="2">
    <source>
        <dbReference type="ARBA" id="ARBA00022692"/>
    </source>
</evidence>